<protein>
    <submittedName>
        <fullName evidence="1">Uncharacterized protein</fullName>
    </submittedName>
</protein>
<dbReference type="AlphaFoldDB" id="A0A6A5KAA1"/>
<evidence type="ECO:0000313" key="2">
    <source>
        <dbReference type="Proteomes" id="UP000800040"/>
    </source>
</evidence>
<evidence type="ECO:0000313" key="1">
    <source>
        <dbReference type="EMBL" id="KAF1830263.1"/>
    </source>
</evidence>
<dbReference type="Proteomes" id="UP000800040">
    <property type="component" value="Unassembled WGS sequence"/>
</dbReference>
<dbReference type="EMBL" id="ML975403">
    <property type="protein sequence ID" value="KAF1830263.1"/>
    <property type="molecule type" value="Genomic_DNA"/>
</dbReference>
<keyword evidence="2" id="KW-1185">Reference proteome</keyword>
<reference evidence="1" key="1">
    <citation type="submission" date="2020-01" db="EMBL/GenBank/DDBJ databases">
        <authorList>
            <consortium name="DOE Joint Genome Institute"/>
            <person name="Haridas S."/>
            <person name="Albert R."/>
            <person name="Binder M."/>
            <person name="Bloem J."/>
            <person name="Labutti K."/>
            <person name="Salamov A."/>
            <person name="Andreopoulos B."/>
            <person name="Baker S.E."/>
            <person name="Barry K."/>
            <person name="Bills G."/>
            <person name="Bluhm B.H."/>
            <person name="Cannon C."/>
            <person name="Castanera R."/>
            <person name="Culley D.E."/>
            <person name="Daum C."/>
            <person name="Ezra D."/>
            <person name="Gonzalez J.B."/>
            <person name="Henrissat B."/>
            <person name="Kuo A."/>
            <person name="Liang C."/>
            <person name="Lipzen A."/>
            <person name="Lutzoni F."/>
            <person name="Magnuson J."/>
            <person name="Mondo S."/>
            <person name="Nolan M."/>
            <person name="Ohm R."/>
            <person name="Pangilinan J."/>
            <person name="Park H.-J."/>
            <person name="Ramirez L."/>
            <person name="Alfaro M."/>
            <person name="Sun H."/>
            <person name="Tritt A."/>
            <person name="Yoshinaga Y."/>
            <person name="Zwiers L.-H."/>
            <person name="Turgeon B.G."/>
            <person name="Goodwin S.B."/>
            <person name="Spatafora J.W."/>
            <person name="Crous P.W."/>
            <person name="Grigoriev I.V."/>
        </authorList>
    </citation>
    <scope>NUCLEOTIDE SEQUENCE</scope>
    <source>
        <strain evidence="1">P77</strain>
    </source>
</reference>
<gene>
    <name evidence="1" type="ORF">BDW02DRAFT_573202</name>
</gene>
<organism evidence="1 2">
    <name type="scientific">Decorospora gaudefroyi</name>
    <dbReference type="NCBI Taxonomy" id="184978"/>
    <lineage>
        <taxon>Eukaryota</taxon>
        <taxon>Fungi</taxon>
        <taxon>Dikarya</taxon>
        <taxon>Ascomycota</taxon>
        <taxon>Pezizomycotina</taxon>
        <taxon>Dothideomycetes</taxon>
        <taxon>Pleosporomycetidae</taxon>
        <taxon>Pleosporales</taxon>
        <taxon>Pleosporineae</taxon>
        <taxon>Pleosporaceae</taxon>
        <taxon>Decorospora</taxon>
    </lineage>
</organism>
<accession>A0A6A5KAA1</accession>
<sequence length="76" mass="8815">MRRRITNSTIRHALRHIQRSQWWRRDEEVGVGTTTIACVAACVIASRAISTTLAESWLRLLFASHSYCTTYSTWFI</sequence>
<proteinExistence type="predicted"/>
<name>A0A6A5KAA1_9PLEO</name>